<evidence type="ECO:0000313" key="3">
    <source>
        <dbReference type="Proteomes" id="UP000011081"/>
    </source>
</evidence>
<feature type="region of interest" description="Disordered" evidence="1">
    <location>
        <begin position="331"/>
        <end position="379"/>
    </location>
</feature>
<dbReference type="GeneID" id="19879337"/>
<dbReference type="AlphaFoldDB" id="L2GTS0"/>
<dbReference type="InterPro" id="IPR036322">
    <property type="entry name" value="WD40_repeat_dom_sf"/>
</dbReference>
<feature type="compositionally biased region" description="Basic and acidic residues" evidence="1">
    <location>
        <begin position="339"/>
        <end position="359"/>
    </location>
</feature>
<keyword evidence="3" id="KW-1185">Reference proteome</keyword>
<gene>
    <name evidence="2" type="ORF">VCUG_01459</name>
</gene>
<dbReference type="SUPFAM" id="SSF50978">
    <property type="entry name" value="WD40 repeat-like"/>
    <property type="match status" value="1"/>
</dbReference>
<dbReference type="HOGENOM" id="CLU_413431_0_0_1"/>
<reference evidence="3" key="1">
    <citation type="submission" date="2011-03" db="EMBL/GenBank/DDBJ databases">
        <title>The genome sequence of Vavraia culicis strain floridensis.</title>
        <authorList>
            <consortium name="The Broad Institute Genome Sequencing Platform"/>
            <person name="Cuomo C."/>
            <person name="Becnel J."/>
            <person name="Sanscrainte N."/>
            <person name="Young S.K."/>
            <person name="Zeng Q."/>
            <person name="Gargeya S."/>
            <person name="Fitzgerald M."/>
            <person name="Haas B."/>
            <person name="Abouelleil A."/>
            <person name="Alvarado L."/>
            <person name="Arachchi H.M."/>
            <person name="Berlin A."/>
            <person name="Chapman S.B."/>
            <person name="Gearin G."/>
            <person name="Goldberg J."/>
            <person name="Griggs A."/>
            <person name="Gujja S."/>
            <person name="Hansen M."/>
            <person name="Heiman D."/>
            <person name="Howarth C."/>
            <person name="Larimer J."/>
            <person name="Lui A."/>
            <person name="MacDonald P.J.P."/>
            <person name="McCowen C."/>
            <person name="Montmayeur A."/>
            <person name="Murphy C."/>
            <person name="Neiman D."/>
            <person name="Pearson M."/>
            <person name="Priest M."/>
            <person name="Roberts A."/>
            <person name="Saif S."/>
            <person name="Shea T."/>
            <person name="Sisk P."/>
            <person name="Stolte C."/>
            <person name="Sykes S."/>
            <person name="Wortman J."/>
            <person name="Nusbaum C."/>
            <person name="Birren B."/>
        </authorList>
    </citation>
    <scope>NUCLEOTIDE SEQUENCE [LARGE SCALE GENOMIC DNA]</scope>
    <source>
        <strain evidence="3">floridensis</strain>
    </source>
</reference>
<organism evidence="2 3">
    <name type="scientific">Vavraia culicis (isolate floridensis)</name>
    <name type="common">Microsporidian parasite</name>
    <dbReference type="NCBI Taxonomy" id="948595"/>
    <lineage>
        <taxon>Eukaryota</taxon>
        <taxon>Fungi</taxon>
        <taxon>Fungi incertae sedis</taxon>
        <taxon>Microsporidia</taxon>
        <taxon>Pleistophoridae</taxon>
        <taxon>Vavraia</taxon>
    </lineage>
</organism>
<dbReference type="OMA" id="QYWHRSP"/>
<dbReference type="EMBL" id="GL877426">
    <property type="protein sequence ID" value="ELA47014.1"/>
    <property type="molecule type" value="Genomic_DNA"/>
</dbReference>
<accession>L2GTS0</accession>
<dbReference type="VEuPathDB" id="MicrosporidiaDB:VCUG_01459"/>
<dbReference type="OrthoDB" id="2190823at2759"/>
<proteinExistence type="predicted"/>
<protein>
    <recommendedName>
        <fullName evidence="4">CNH domain-containing protein</fullName>
    </recommendedName>
</protein>
<evidence type="ECO:0000256" key="1">
    <source>
        <dbReference type="SAM" id="MobiDB-lite"/>
    </source>
</evidence>
<evidence type="ECO:0008006" key="4">
    <source>
        <dbReference type="Google" id="ProtNLM"/>
    </source>
</evidence>
<sequence length="664" mass="76918">MLAVEDGLLYFSKNQMLVTYRLDFTTSAKKEEEMSELEKVRNELYGDEKYLVKVDEYEYSSTITAMVLLKHKLVIGTAEGKLFFNQNQVLALDAQISALFYNEPFLVIATNAGLIQIYSNKHICFQYWHRSPVNQIAFTNLIYLHDGNSRLVVIDPVLSLSKLQRNLGDASGQNDELCIDKTHGAVSGQKKREEQFDNLNFPFHFFDKYLFISDDNILYTKTVNNFSSLIKLDEKIVDFTFSTNGGILFLLEEGRIKIVDFCEQEVIREIRIYRGDAGRILYHNNALLYGKDKLNIIKDVLDTAEQAKKMKEIVLQENRFYVRRKTENVPSSSEDEELRDLFHKQERRNTDKRGEHANDEISAEEEYGEEHAMNDTASDRQVVVTKESHVWTSGRVHENNVILLSYNETGFLLCKQDVSVNLIELVFHDHMISNKIIHCKLKSDKGCFDADGVLLSTQTILTYYEDTKKWELDISAVEGLKGKKIKFLGLSEHVYVVVESAAYDSLIVLCKEGKIRDVYDLPRANTFVVKHGVILIVSSNQLFIYGNGHVRTVDLIGAVNFLCVDSRKRIYYANSEYIYRLENSMSKRLIQYTNKTILCYHDNTFIALNKLFPVPDVEYLRVEEKTENEIRKEPKTTYSNAQENHNRFENVPKRVRKYNPLQKH</sequence>
<dbReference type="InParanoid" id="L2GTS0"/>
<feature type="region of interest" description="Disordered" evidence="1">
    <location>
        <begin position="640"/>
        <end position="664"/>
    </location>
</feature>
<evidence type="ECO:0000313" key="2">
    <source>
        <dbReference type="EMBL" id="ELA47014.1"/>
    </source>
</evidence>
<dbReference type="Proteomes" id="UP000011081">
    <property type="component" value="Unassembled WGS sequence"/>
</dbReference>
<feature type="compositionally biased region" description="Basic residues" evidence="1">
    <location>
        <begin position="653"/>
        <end position="664"/>
    </location>
</feature>
<name>L2GTS0_VAVCU</name>
<dbReference type="RefSeq" id="XP_008074482.1">
    <property type="nucleotide sequence ID" value="XM_008076291.1"/>
</dbReference>